<protein>
    <submittedName>
        <fullName evidence="3">Cytochrome C oxidase cbb3-type subunit CcoQ</fullName>
    </submittedName>
</protein>
<keyword evidence="2" id="KW-1133">Transmembrane helix</keyword>
<dbReference type="InterPro" id="IPR008621">
    <property type="entry name" value="Cbb3-typ_cyt_oxidase_comp"/>
</dbReference>
<reference evidence="4" key="1">
    <citation type="journal article" date="2019" name="Int. J. Syst. Evol. Microbiol.">
        <title>The Global Catalogue of Microorganisms (GCM) 10K type strain sequencing project: providing services to taxonomists for standard genome sequencing and annotation.</title>
        <authorList>
            <consortium name="The Broad Institute Genomics Platform"/>
            <consortium name="The Broad Institute Genome Sequencing Center for Infectious Disease"/>
            <person name="Wu L."/>
            <person name="Ma J."/>
        </authorList>
    </citation>
    <scope>NUCLEOTIDE SEQUENCE [LARGE SCALE GENOMIC DNA]</scope>
    <source>
        <strain evidence="4">CCM 8778</strain>
    </source>
</reference>
<keyword evidence="2" id="KW-0812">Transmembrane</keyword>
<accession>A0ABQ2AJF2</accession>
<keyword evidence="4" id="KW-1185">Reference proteome</keyword>
<gene>
    <name evidence="3" type="primary">ccoQ2</name>
    <name evidence="3" type="ORF">GCM10007363_10030</name>
</gene>
<evidence type="ECO:0000313" key="3">
    <source>
        <dbReference type="EMBL" id="GGH91059.1"/>
    </source>
</evidence>
<dbReference type="Proteomes" id="UP000655550">
    <property type="component" value="Unassembled WGS sequence"/>
</dbReference>
<evidence type="ECO:0000256" key="1">
    <source>
        <dbReference type="SAM" id="MobiDB-lite"/>
    </source>
</evidence>
<dbReference type="CDD" id="cd01324">
    <property type="entry name" value="cbb3_Oxidase_CcoQ"/>
    <property type="match status" value="1"/>
</dbReference>
<proteinExistence type="predicted"/>
<comment type="caution">
    <text evidence="3">The sequence shown here is derived from an EMBL/GenBank/DDBJ whole genome shotgun (WGS) entry which is preliminary data.</text>
</comment>
<evidence type="ECO:0000256" key="2">
    <source>
        <dbReference type="SAM" id="Phobius"/>
    </source>
</evidence>
<name>A0ABQ2AJF2_9PSED</name>
<feature type="transmembrane region" description="Helical" evidence="2">
    <location>
        <begin position="6"/>
        <end position="27"/>
    </location>
</feature>
<evidence type="ECO:0000313" key="4">
    <source>
        <dbReference type="Proteomes" id="UP000655550"/>
    </source>
</evidence>
<dbReference type="EMBL" id="BMDE01000003">
    <property type="protein sequence ID" value="GGH91059.1"/>
    <property type="molecule type" value="Genomic_DNA"/>
</dbReference>
<sequence>MMDIGTLRGLGTLLVFVAFIGVVLWAYSNKRKSSFDEAANLPFADEETRTPSRDEHSSRSNNE</sequence>
<organism evidence="3 4">
    <name type="scientific">Pseudomonas fluvialis</name>
    <dbReference type="NCBI Taxonomy" id="1793966"/>
    <lineage>
        <taxon>Bacteria</taxon>
        <taxon>Pseudomonadati</taxon>
        <taxon>Pseudomonadota</taxon>
        <taxon>Gammaproteobacteria</taxon>
        <taxon>Pseudomonadales</taxon>
        <taxon>Pseudomonadaceae</taxon>
        <taxon>Pseudomonas</taxon>
    </lineage>
</organism>
<feature type="compositionally biased region" description="Basic and acidic residues" evidence="1">
    <location>
        <begin position="46"/>
        <end position="63"/>
    </location>
</feature>
<feature type="region of interest" description="Disordered" evidence="1">
    <location>
        <begin position="39"/>
        <end position="63"/>
    </location>
</feature>
<dbReference type="Pfam" id="PF05545">
    <property type="entry name" value="FixQ"/>
    <property type="match status" value="1"/>
</dbReference>
<keyword evidence="2" id="KW-0472">Membrane</keyword>